<dbReference type="RefSeq" id="WP_012166820.1">
    <property type="nucleotide sequence ID" value="NC_009926.1"/>
</dbReference>
<accession>A8ZKX8</accession>
<keyword evidence="1" id="KW-0614">Plasmid</keyword>
<organism evidence="1 2">
    <name type="scientific">Acaryochloris marina (strain MBIC 11017)</name>
    <dbReference type="NCBI Taxonomy" id="329726"/>
    <lineage>
        <taxon>Bacteria</taxon>
        <taxon>Bacillati</taxon>
        <taxon>Cyanobacteriota</taxon>
        <taxon>Cyanophyceae</taxon>
        <taxon>Acaryochloridales</taxon>
        <taxon>Acaryochloridaceae</taxon>
        <taxon>Acaryochloris</taxon>
    </lineage>
</organism>
<dbReference type="OrthoDB" id="9825523at2"/>
<name>A8ZKX8_ACAM1</name>
<dbReference type="Proteomes" id="UP000000268">
    <property type="component" value="Plasmid pREB1"/>
</dbReference>
<proteinExistence type="predicted"/>
<protein>
    <submittedName>
        <fullName evidence="1">Uncharacterized protein</fullName>
    </submittedName>
</protein>
<keyword evidence="2" id="KW-1185">Reference proteome</keyword>
<sequence length="176" mass="20224">MIAVQTALPLQLPKSGPVKTTKQRQAFERMLAQLRKEAAEILAIANQMFQQTWQRLQEVPTPQMGAAVKAYHKANGIVIPQAIRSGPISSKPSRPYRPWPMARKYRERIRRMQVRAQKKYSIFSLQFDFIQSELVRLPHYFGVCPLPSEEGCTLNLQDLLLNPAIEREKQLRAQEG</sequence>
<geneLocation type="plasmid" evidence="1 2">
    <name>pREB1</name>
</geneLocation>
<evidence type="ECO:0000313" key="1">
    <source>
        <dbReference type="EMBL" id="ABW31446.1"/>
    </source>
</evidence>
<dbReference type="EMBL" id="CP000838">
    <property type="protein sequence ID" value="ABW31446.1"/>
    <property type="molecule type" value="Genomic_DNA"/>
</dbReference>
<dbReference type="AlphaFoldDB" id="A8ZKX8"/>
<dbReference type="KEGG" id="amr:AM1_A0328"/>
<gene>
    <name evidence="1" type="ordered locus">AM1_A0328</name>
</gene>
<dbReference type="HOGENOM" id="CLU_1521965_0_0_3"/>
<reference evidence="1 2" key="1">
    <citation type="journal article" date="2008" name="Proc. Natl. Acad. Sci. U.S.A.">
        <title>Niche adaptation and genome expansion in the chlorophyll d-producing cyanobacterium Acaryochloris marina.</title>
        <authorList>
            <person name="Swingley W.D."/>
            <person name="Chen M."/>
            <person name="Cheung P.C."/>
            <person name="Conrad A.L."/>
            <person name="Dejesa L.C."/>
            <person name="Hao J."/>
            <person name="Honchak B.M."/>
            <person name="Karbach L.E."/>
            <person name="Kurdoglu A."/>
            <person name="Lahiri S."/>
            <person name="Mastrian S.D."/>
            <person name="Miyashita H."/>
            <person name="Page L."/>
            <person name="Ramakrishna P."/>
            <person name="Satoh S."/>
            <person name="Sattley W.M."/>
            <person name="Shimada Y."/>
            <person name="Taylor H.L."/>
            <person name="Tomo T."/>
            <person name="Tsuchiya T."/>
            <person name="Wang Z.T."/>
            <person name="Raymond J."/>
            <person name="Mimuro M."/>
            <person name="Blankenship R.E."/>
            <person name="Touchman J.W."/>
        </authorList>
    </citation>
    <scope>NUCLEOTIDE SEQUENCE [LARGE SCALE GENOMIC DNA]</scope>
    <source>
        <strain evidence="2">MBIC 11017</strain>
        <plasmid evidence="2">Plasmid pREB1</plasmid>
    </source>
</reference>
<evidence type="ECO:0000313" key="2">
    <source>
        <dbReference type="Proteomes" id="UP000000268"/>
    </source>
</evidence>